<name>A0AA36G2P6_9BILA</name>
<accession>A0AA36G2P6</accession>
<keyword evidence="1" id="KW-0732">Signal</keyword>
<feature type="chain" id="PRO_5041271792" evidence="1">
    <location>
        <begin position="23"/>
        <end position="359"/>
    </location>
</feature>
<comment type="caution">
    <text evidence="2">The sequence shown here is derived from an EMBL/GenBank/DDBJ whole genome shotgun (WGS) entry which is preliminary data.</text>
</comment>
<dbReference type="EMBL" id="CATQJA010002644">
    <property type="protein sequence ID" value="CAJ0576495.1"/>
    <property type="molecule type" value="Genomic_DNA"/>
</dbReference>
<sequence length="359" mass="39267">MGYGSDMKLLLLPFLLVGCGYGNDHEILQKEMLMKRACEVNSRLSICGDGTLELPPPLLPIPPPVPAMARRRDVPVEKPQDKPAILVVKPTGPRVDPSERPQVGIDDREDRTHIHIRPQLAAYERAQHPERQLTVKQAIELQRRCKKIAPMAQANCVKTKTIEANRGRCQAYFRDCAPFLPKASEIGDMAQSWSSGVNLNLGSWNVKGIPYYPVNEEGAIGSGHLVGIPFGSWGGGFNQNIGVRDYVSLQQEAGANWQEGKYGYKNGWSVPLVQSLGVEGGQHNVVAVPLDKEHIGEVNIDNGYGVGGYYAGNDHVGVNWRRGDVQHIQGYGAPFAHAGFMTGQALTFPSVDTWVNALG</sequence>
<reference evidence="2" key="1">
    <citation type="submission" date="2023-06" db="EMBL/GenBank/DDBJ databases">
        <authorList>
            <person name="Delattre M."/>
        </authorList>
    </citation>
    <scope>NUCLEOTIDE SEQUENCE</scope>
    <source>
        <strain evidence="2">AF72</strain>
    </source>
</reference>
<dbReference type="PANTHER" id="PTHR36937">
    <property type="entry name" value="PROTEIN CBG20935-RELATED"/>
    <property type="match status" value="1"/>
</dbReference>
<evidence type="ECO:0000313" key="3">
    <source>
        <dbReference type="Proteomes" id="UP001177023"/>
    </source>
</evidence>
<dbReference type="PANTHER" id="PTHR36937:SF4">
    <property type="entry name" value="SECRETED PROTEIN"/>
    <property type="match status" value="1"/>
</dbReference>
<evidence type="ECO:0000256" key="1">
    <source>
        <dbReference type="SAM" id="SignalP"/>
    </source>
</evidence>
<proteinExistence type="predicted"/>
<dbReference type="AlphaFoldDB" id="A0AA36G2P6"/>
<gene>
    <name evidence="2" type="ORF">MSPICULIGERA_LOCUS14786</name>
</gene>
<dbReference type="Proteomes" id="UP001177023">
    <property type="component" value="Unassembled WGS sequence"/>
</dbReference>
<protein>
    <submittedName>
        <fullName evidence="2">Uncharacterized protein</fullName>
    </submittedName>
</protein>
<evidence type="ECO:0000313" key="2">
    <source>
        <dbReference type="EMBL" id="CAJ0576495.1"/>
    </source>
</evidence>
<keyword evidence="3" id="KW-1185">Reference proteome</keyword>
<organism evidence="2 3">
    <name type="scientific">Mesorhabditis spiculigera</name>
    <dbReference type="NCBI Taxonomy" id="96644"/>
    <lineage>
        <taxon>Eukaryota</taxon>
        <taxon>Metazoa</taxon>
        <taxon>Ecdysozoa</taxon>
        <taxon>Nematoda</taxon>
        <taxon>Chromadorea</taxon>
        <taxon>Rhabditida</taxon>
        <taxon>Rhabditina</taxon>
        <taxon>Rhabditomorpha</taxon>
        <taxon>Rhabditoidea</taxon>
        <taxon>Rhabditidae</taxon>
        <taxon>Mesorhabditinae</taxon>
        <taxon>Mesorhabditis</taxon>
    </lineage>
</organism>
<feature type="signal peptide" evidence="1">
    <location>
        <begin position="1"/>
        <end position="22"/>
    </location>
</feature>
<feature type="non-terminal residue" evidence="2">
    <location>
        <position position="359"/>
    </location>
</feature>